<dbReference type="InterPro" id="IPR036249">
    <property type="entry name" value="Thioredoxin-like_sf"/>
</dbReference>
<evidence type="ECO:0000313" key="1">
    <source>
        <dbReference type="EMBL" id="RFA07414.1"/>
    </source>
</evidence>
<dbReference type="SUPFAM" id="SSF52833">
    <property type="entry name" value="Thioredoxin-like"/>
    <property type="match status" value="1"/>
</dbReference>
<organism evidence="1 2">
    <name type="scientific">Subtercola boreus</name>
    <dbReference type="NCBI Taxonomy" id="120213"/>
    <lineage>
        <taxon>Bacteria</taxon>
        <taxon>Bacillati</taxon>
        <taxon>Actinomycetota</taxon>
        <taxon>Actinomycetes</taxon>
        <taxon>Micrococcales</taxon>
        <taxon>Microbacteriaceae</taxon>
        <taxon>Subtercola</taxon>
    </lineage>
</organism>
<accession>A0A3E0VC33</accession>
<dbReference type="CDD" id="cd02947">
    <property type="entry name" value="TRX_family"/>
    <property type="match status" value="1"/>
</dbReference>
<reference evidence="1 2" key="1">
    <citation type="submission" date="2017-04" db="EMBL/GenBank/DDBJ databases">
        <title>Comparative genome analysis of Subtercola boreus.</title>
        <authorList>
            <person name="Cho Y.-J."/>
            <person name="Cho A."/>
            <person name="Kim O.-S."/>
            <person name="Lee J.-I."/>
        </authorList>
    </citation>
    <scope>NUCLEOTIDE SEQUENCE [LARGE SCALE GENOMIC DNA]</scope>
    <source>
        <strain evidence="1 2">P27444</strain>
    </source>
</reference>
<gene>
    <name evidence="1" type="ORF">B7R21_14510</name>
</gene>
<dbReference type="RefSeq" id="WP_116283956.1">
    <property type="nucleotide sequence ID" value="NZ_NBXA01000026.1"/>
</dbReference>
<dbReference type="Gene3D" id="3.40.30.10">
    <property type="entry name" value="Glutaredoxin"/>
    <property type="match status" value="1"/>
</dbReference>
<dbReference type="EMBL" id="NBXA01000026">
    <property type="protein sequence ID" value="RFA07414.1"/>
    <property type="molecule type" value="Genomic_DNA"/>
</dbReference>
<comment type="caution">
    <text evidence="1">The sequence shown here is derived from an EMBL/GenBank/DDBJ whole genome shotgun (WGS) entry which is preliminary data.</text>
</comment>
<name>A0A3E0VC33_9MICO</name>
<dbReference type="Proteomes" id="UP000256709">
    <property type="component" value="Unassembled WGS sequence"/>
</dbReference>
<protein>
    <submittedName>
        <fullName evidence="1">Thiol reductase thioredoxin</fullName>
    </submittedName>
</protein>
<proteinExistence type="predicted"/>
<dbReference type="AlphaFoldDB" id="A0A3E0VC33"/>
<evidence type="ECO:0000313" key="2">
    <source>
        <dbReference type="Proteomes" id="UP000256709"/>
    </source>
</evidence>
<dbReference type="OrthoDB" id="1495530at2"/>
<sequence>MRVELWSSSFCGACASTRAVLERAHELVPDAALTESNVALSPAAAESDGITATPTVIVTTDNGREVFRAVGVPTLPQVLGAVALALLD</sequence>